<name>A0A1W1WNE5_SULTA</name>
<evidence type="ECO:0000256" key="3">
    <source>
        <dbReference type="ARBA" id="ARBA00022827"/>
    </source>
</evidence>
<feature type="domain" description="FAD-binding PCMH-type" evidence="5">
    <location>
        <begin position="494"/>
        <end position="671"/>
    </location>
</feature>
<keyword evidence="2" id="KW-0285">Flavoprotein</keyword>
<dbReference type="SUPFAM" id="SSF55103">
    <property type="entry name" value="FAD-linked oxidases, C-terminal domain"/>
    <property type="match status" value="1"/>
</dbReference>
<dbReference type="RefSeq" id="WP_084661726.1">
    <property type="nucleotide sequence ID" value="NZ_FWWY01000001.1"/>
</dbReference>
<accession>A0A1W1WNE5</accession>
<dbReference type="OrthoDB" id="9767256at2"/>
<dbReference type="EMBL" id="FWWY01000001">
    <property type="protein sequence ID" value="SMC07243.1"/>
    <property type="molecule type" value="Genomic_DNA"/>
</dbReference>
<dbReference type="Gene3D" id="3.30.70.2740">
    <property type="match status" value="1"/>
</dbReference>
<keyword evidence="3" id="KW-0274">FAD</keyword>
<sequence length="862" mass="95607">MGIKSLAGQLDRHHLTEGYPALEEHALQELIHDLERFLEPQQIIVDYDQRIAFSYDATGERYVPDLVVFAKTDNDVEQVMRACDKHHIYVIPRGSSSNLSGGTTPILGGVVLTLTAQRDILEIDTVSREVRMKPGVVNWDLQQVLKPLGFFYPPDPASHKIATLGGNVAENSGGPHCVKYGVTTNHVVQLQVVLADGTKLWTPTARDYRTDLDFTGILVGSEGTMAIFTEIVAAIWPQPETIKTMLGVFSSVEQALDTVSALIAQQIVPATLELLDKKSLQLVESFVHAGYPVEAGAVLLIEVDGPSNDVLEKVASIQEIVQQQGATDFRIATTDLEADALWRGRRSHYGAAARLAPHLWIQDVTVPRPLLAAMMQDVLEIGHRYGFDIFCSAHAGDGNLHPIITYNPANPEELQRLKETDRAILQACVARGGAITGEHGVGIDKLENMDLMYGPKERQIMAQIKRAFDPKELLNPLKVVLAPKTVTGDRPELTEAIPRSSIWTPGSAEDLQDAIRTAIGKHFRVSIGGGFQRWPVVGGAPDTHIEMTALNQLVDFDRDNLTLEVEAGFAAAKLLALLHQQGLDVPLLPYTGEDTVGGLIASNARNWRNSFLFGWRDVVLGVEWVDGRGDVLRFGRKTMKNVAGYDVTKLAIGSWGTLGAISKVILRLRPYPKHRLFGYVSHSDAQTLLKMSLDLSGHYNRPEGMVLTHWRDEDPCLWLSHQASGFHATESLVESLCKKLGVHVTWVDEELWKQWEQKRQELIHWALNHGIYGEGGLKVSRLESLVQGLEGNHDVLSWIVYPGSGAFEIYGKSSFRSDVLGLQRVVGSGRYWEKPVEAAWQAIRKRLEQVFDPYEVFSKIHE</sequence>
<dbReference type="InterPro" id="IPR051914">
    <property type="entry name" value="FAD-linked_OxidoTrans_Type4"/>
</dbReference>
<dbReference type="InterPro" id="IPR006094">
    <property type="entry name" value="Oxid_FAD_bind_N"/>
</dbReference>
<dbReference type="InterPro" id="IPR016171">
    <property type="entry name" value="Vanillyl_alc_oxidase_C-sub2"/>
</dbReference>
<dbReference type="PROSITE" id="PS51387">
    <property type="entry name" value="FAD_PCMH"/>
    <property type="match status" value="2"/>
</dbReference>
<dbReference type="GO" id="GO:0071949">
    <property type="term" value="F:FAD binding"/>
    <property type="evidence" value="ECO:0007669"/>
    <property type="project" value="InterPro"/>
</dbReference>
<keyword evidence="4" id="KW-0560">Oxidoreductase</keyword>
<dbReference type="PANTHER" id="PTHR42934:SF1">
    <property type="entry name" value="GLYCOLATE OXIDASE SUBUNIT GLCD"/>
    <property type="match status" value="1"/>
</dbReference>
<gene>
    <name evidence="6" type="ORF">SAMN00768000_3285</name>
</gene>
<dbReference type="Pfam" id="PF02913">
    <property type="entry name" value="FAD-oxidase_C"/>
    <property type="match status" value="1"/>
</dbReference>
<dbReference type="InterPro" id="IPR016169">
    <property type="entry name" value="FAD-bd_PCMH_sub2"/>
</dbReference>
<dbReference type="InterPro" id="IPR004113">
    <property type="entry name" value="FAD-bd_oxidored_4_C"/>
</dbReference>
<dbReference type="Gene3D" id="3.30.465.10">
    <property type="match status" value="2"/>
</dbReference>
<dbReference type="InterPro" id="IPR016166">
    <property type="entry name" value="FAD-bd_PCMH"/>
</dbReference>
<dbReference type="InterPro" id="IPR036318">
    <property type="entry name" value="FAD-bd_PCMH-like_sf"/>
</dbReference>
<dbReference type="PANTHER" id="PTHR42934">
    <property type="entry name" value="GLYCOLATE OXIDASE SUBUNIT GLCD"/>
    <property type="match status" value="1"/>
</dbReference>
<dbReference type="Proteomes" id="UP000192660">
    <property type="component" value="Unassembled WGS sequence"/>
</dbReference>
<comment type="cofactor">
    <cofactor evidence="1">
        <name>FAD</name>
        <dbReference type="ChEBI" id="CHEBI:57692"/>
    </cofactor>
</comment>
<proteinExistence type="predicted"/>
<evidence type="ECO:0000259" key="5">
    <source>
        <dbReference type="PROSITE" id="PS51387"/>
    </source>
</evidence>
<organism evidence="6 7">
    <name type="scientific">Sulfobacillus thermosulfidooxidans (strain DSM 9293 / VKM B-1269 / AT-1)</name>
    <dbReference type="NCBI Taxonomy" id="929705"/>
    <lineage>
        <taxon>Bacteria</taxon>
        <taxon>Bacillati</taxon>
        <taxon>Bacillota</taxon>
        <taxon>Clostridia</taxon>
        <taxon>Eubacteriales</taxon>
        <taxon>Clostridiales Family XVII. Incertae Sedis</taxon>
        <taxon>Sulfobacillus</taxon>
    </lineage>
</organism>
<reference evidence="7" key="1">
    <citation type="submission" date="2017-04" db="EMBL/GenBank/DDBJ databases">
        <authorList>
            <person name="Varghese N."/>
            <person name="Submissions S."/>
        </authorList>
    </citation>
    <scope>NUCLEOTIDE SEQUENCE [LARGE SCALE GENOMIC DNA]</scope>
    <source>
        <strain evidence="7">DSM 9293</strain>
    </source>
</reference>
<evidence type="ECO:0000256" key="4">
    <source>
        <dbReference type="ARBA" id="ARBA00023002"/>
    </source>
</evidence>
<dbReference type="InterPro" id="IPR016164">
    <property type="entry name" value="FAD-linked_Oxase-like_C"/>
</dbReference>
<feature type="domain" description="FAD-binding PCMH-type" evidence="5">
    <location>
        <begin position="60"/>
        <end position="238"/>
    </location>
</feature>
<keyword evidence="7" id="KW-1185">Reference proteome</keyword>
<protein>
    <submittedName>
        <fullName evidence="6">Glycolate oxidase</fullName>
    </submittedName>
</protein>
<evidence type="ECO:0000256" key="1">
    <source>
        <dbReference type="ARBA" id="ARBA00001974"/>
    </source>
</evidence>
<evidence type="ECO:0000313" key="7">
    <source>
        <dbReference type="Proteomes" id="UP000192660"/>
    </source>
</evidence>
<dbReference type="GO" id="GO:0016491">
    <property type="term" value="F:oxidoreductase activity"/>
    <property type="evidence" value="ECO:0007669"/>
    <property type="project" value="UniProtKB-KW"/>
</dbReference>
<evidence type="ECO:0000256" key="2">
    <source>
        <dbReference type="ARBA" id="ARBA00022630"/>
    </source>
</evidence>
<dbReference type="SUPFAM" id="SSF56176">
    <property type="entry name" value="FAD-binding/transporter-associated domain-like"/>
    <property type="match status" value="2"/>
</dbReference>
<dbReference type="STRING" id="28034.BFX07_06765"/>
<dbReference type="Gene3D" id="1.10.45.10">
    <property type="entry name" value="Vanillyl-alcohol Oxidase, Chain A, domain 4"/>
    <property type="match status" value="1"/>
</dbReference>
<dbReference type="AlphaFoldDB" id="A0A1W1WNE5"/>
<evidence type="ECO:0000313" key="6">
    <source>
        <dbReference type="EMBL" id="SMC07243.1"/>
    </source>
</evidence>
<dbReference type="Pfam" id="PF01565">
    <property type="entry name" value="FAD_binding_4"/>
    <property type="match status" value="2"/>
</dbReference>